<dbReference type="RefSeq" id="WP_394479260.1">
    <property type="nucleotide sequence ID" value="NZ_JBIGHV010000004.1"/>
</dbReference>
<evidence type="ECO:0000256" key="9">
    <source>
        <dbReference type="ARBA" id="ARBA00023012"/>
    </source>
</evidence>
<dbReference type="SMART" id="SM00304">
    <property type="entry name" value="HAMP"/>
    <property type="match status" value="1"/>
</dbReference>
<dbReference type="PANTHER" id="PTHR45436">
    <property type="entry name" value="SENSOR HISTIDINE KINASE YKOH"/>
    <property type="match status" value="1"/>
</dbReference>
<dbReference type="InterPro" id="IPR036890">
    <property type="entry name" value="HATPase_C_sf"/>
</dbReference>
<comment type="catalytic activity">
    <reaction evidence="1">
        <text>ATP + protein L-histidine = ADP + protein N-phospho-L-histidine.</text>
        <dbReference type="EC" id="2.7.13.3"/>
    </reaction>
</comment>
<gene>
    <name evidence="13" type="ORF">ACG00Y_12580</name>
</gene>
<evidence type="ECO:0000313" key="13">
    <source>
        <dbReference type="EMBL" id="MFG6430756.1"/>
    </source>
</evidence>
<proteinExistence type="predicted"/>
<evidence type="ECO:0000256" key="1">
    <source>
        <dbReference type="ARBA" id="ARBA00000085"/>
    </source>
</evidence>
<protein>
    <recommendedName>
        <fullName evidence="3">histidine kinase</fullName>
        <ecNumber evidence="3">2.7.13.3</ecNumber>
    </recommendedName>
</protein>
<dbReference type="EC" id="2.7.13.3" evidence="3"/>
<dbReference type="InterPro" id="IPR036097">
    <property type="entry name" value="HisK_dim/P_sf"/>
</dbReference>
<dbReference type="SUPFAM" id="SSF47384">
    <property type="entry name" value="Homodimeric domain of signal transducing histidine kinase"/>
    <property type="match status" value="1"/>
</dbReference>
<evidence type="ECO:0000259" key="11">
    <source>
        <dbReference type="PROSITE" id="PS50109"/>
    </source>
</evidence>
<evidence type="ECO:0000259" key="12">
    <source>
        <dbReference type="PROSITE" id="PS50885"/>
    </source>
</evidence>
<keyword evidence="5" id="KW-0808">Transferase</keyword>
<dbReference type="Gene3D" id="3.30.565.10">
    <property type="entry name" value="Histidine kinase-like ATPase, C-terminal domain"/>
    <property type="match status" value="1"/>
</dbReference>
<keyword evidence="10" id="KW-0472">Membrane</keyword>
<evidence type="ECO:0000256" key="2">
    <source>
        <dbReference type="ARBA" id="ARBA00004370"/>
    </source>
</evidence>
<keyword evidence="6 10" id="KW-0812">Transmembrane</keyword>
<dbReference type="SUPFAM" id="SSF55874">
    <property type="entry name" value="ATPase domain of HSP90 chaperone/DNA topoisomerase II/histidine kinase"/>
    <property type="match status" value="1"/>
</dbReference>
<evidence type="ECO:0000256" key="8">
    <source>
        <dbReference type="ARBA" id="ARBA00022989"/>
    </source>
</evidence>
<evidence type="ECO:0000256" key="3">
    <source>
        <dbReference type="ARBA" id="ARBA00012438"/>
    </source>
</evidence>
<evidence type="ECO:0000256" key="4">
    <source>
        <dbReference type="ARBA" id="ARBA00022553"/>
    </source>
</evidence>
<dbReference type="PANTHER" id="PTHR45436:SF16">
    <property type="entry name" value="HISTIDINE KINASE"/>
    <property type="match status" value="1"/>
</dbReference>
<comment type="subcellular location">
    <subcellularLocation>
        <location evidence="2">Membrane</location>
    </subcellularLocation>
</comment>
<reference evidence="13 14" key="1">
    <citation type="submission" date="2024-08" db="EMBL/GenBank/DDBJ databases">
        <authorList>
            <person name="Lu H."/>
        </authorList>
    </citation>
    <scope>NUCLEOTIDE SEQUENCE [LARGE SCALE GENOMIC DNA]</scope>
    <source>
        <strain evidence="13 14">LYH14W</strain>
    </source>
</reference>
<feature type="domain" description="HAMP" evidence="12">
    <location>
        <begin position="158"/>
        <end position="210"/>
    </location>
</feature>
<dbReference type="PROSITE" id="PS50109">
    <property type="entry name" value="HIS_KIN"/>
    <property type="match status" value="1"/>
</dbReference>
<dbReference type="SMART" id="SM00388">
    <property type="entry name" value="HisKA"/>
    <property type="match status" value="1"/>
</dbReference>
<evidence type="ECO:0000256" key="6">
    <source>
        <dbReference type="ARBA" id="ARBA00022692"/>
    </source>
</evidence>
<dbReference type="EMBL" id="JBIGHV010000004">
    <property type="protein sequence ID" value="MFG6430756.1"/>
    <property type="molecule type" value="Genomic_DNA"/>
</dbReference>
<dbReference type="Proteomes" id="UP001606210">
    <property type="component" value="Unassembled WGS sequence"/>
</dbReference>
<feature type="transmembrane region" description="Helical" evidence="10">
    <location>
        <begin position="7"/>
        <end position="33"/>
    </location>
</feature>
<organism evidence="13 14">
    <name type="scientific">Pelomonas parva</name>
    <dbReference type="NCBI Taxonomy" id="3299032"/>
    <lineage>
        <taxon>Bacteria</taxon>
        <taxon>Pseudomonadati</taxon>
        <taxon>Pseudomonadota</taxon>
        <taxon>Betaproteobacteria</taxon>
        <taxon>Burkholderiales</taxon>
        <taxon>Sphaerotilaceae</taxon>
        <taxon>Roseateles</taxon>
    </lineage>
</organism>
<dbReference type="InterPro" id="IPR003661">
    <property type="entry name" value="HisK_dim/P_dom"/>
</dbReference>
<dbReference type="Pfam" id="PF00512">
    <property type="entry name" value="HisKA"/>
    <property type="match status" value="1"/>
</dbReference>
<feature type="domain" description="Histidine kinase" evidence="11">
    <location>
        <begin position="218"/>
        <end position="402"/>
    </location>
</feature>
<dbReference type="InterPro" id="IPR003660">
    <property type="entry name" value="HAMP_dom"/>
</dbReference>
<dbReference type="CDD" id="cd00082">
    <property type="entry name" value="HisKA"/>
    <property type="match status" value="1"/>
</dbReference>
<keyword evidence="8 10" id="KW-1133">Transmembrane helix</keyword>
<name>A0ABW7F4E9_9BURK</name>
<comment type="caution">
    <text evidence="13">The sequence shown here is derived from an EMBL/GenBank/DDBJ whole genome shotgun (WGS) entry which is preliminary data.</text>
</comment>
<sequence length="402" mass="43447">MTLQRRLMLAFAAFTLVVAALFGLFAMAFTYVVEDGFIEQLLHREATRLRAEHVRDGRWPAPVNTPMPMQVHEQAATLPAEVAATLADEPGRREVPGAEGRHYHLLPLVREGQPPWLLAEVSSQLIVRPMRAELLRWLAGWGLAVVSLAGLLGWWLARRVSRPLARLSEHMRAARPQALPRLPGGEPSDEIGDMTRSLDALLGRTRDFIAREQSFSRDASHELRTPLAVLRIGLDRLHTQADAAQRRELLPLQTSVRLMEQTVATLLMLAREPATAPVAPTPILPLVEDWVLAHAAALDARALHIDCQLGPADALALPAPVLQLVLASLLANALTHGQAGGCITIGWQGGSLSLRNPGAGDAGAGSGLGLGIVQRLLAQHGGTLAFEQAGGQTEARIELDRP</sequence>
<evidence type="ECO:0000256" key="10">
    <source>
        <dbReference type="SAM" id="Phobius"/>
    </source>
</evidence>
<dbReference type="Gene3D" id="6.10.340.10">
    <property type="match status" value="1"/>
</dbReference>
<dbReference type="Gene3D" id="1.10.287.130">
    <property type="match status" value="1"/>
</dbReference>
<keyword evidence="9" id="KW-0902">Two-component regulatory system</keyword>
<dbReference type="InterPro" id="IPR003594">
    <property type="entry name" value="HATPase_dom"/>
</dbReference>
<accession>A0ABW7F4E9</accession>
<evidence type="ECO:0000313" key="14">
    <source>
        <dbReference type="Proteomes" id="UP001606210"/>
    </source>
</evidence>
<keyword evidence="14" id="KW-1185">Reference proteome</keyword>
<dbReference type="GO" id="GO:0016301">
    <property type="term" value="F:kinase activity"/>
    <property type="evidence" value="ECO:0007669"/>
    <property type="project" value="UniProtKB-KW"/>
</dbReference>
<keyword evidence="7 13" id="KW-0418">Kinase</keyword>
<dbReference type="SMART" id="SM00387">
    <property type="entry name" value="HATPase_c"/>
    <property type="match status" value="1"/>
</dbReference>
<keyword evidence="4" id="KW-0597">Phosphoprotein</keyword>
<evidence type="ECO:0000256" key="5">
    <source>
        <dbReference type="ARBA" id="ARBA00022679"/>
    </source>
</evidence>
<dbReference type="PROSITE" id="PS50885">
    <property type="entry name" value="HAMP"/>
    <property type="match status" value="1"/>
</dbReference>
<dbReference type="Pfam" id="PF00672">
    <property type="entry name" value="HAMP"/>
    <property type="match status" value="1"/>
</dbReference>
<dbReference type="InterPro" id="IPR050428">
    <property type="entry name" value="TCS_sensor_his_kinase"/>
</dbReference>
<evidence type="ECO:0000256" key="7">
    <source>
        <dbReference type="ARBA" id="ARBA00022777"/>
    </source>
</evidence>
<feature type="transmembrane region" description="Helical" evidence="10">
    <location>
        <begin position="138"/>
        <end position="157"/>
    </location>
</feature>
<dbReference type="InterPro" id="IPR005467">
    <property type="entry name" value="His_kinase_dom"/>
</dbReference>